<feature type="domain" description="LytR/CpsA/Psr regulator C-terminal" evidence="2">
    <location>
        <begin position="142"/>
        <end position="237"/>
    </location>
</feature>
<keyword evidence="1" id="KW-0472">Membrane</keyword>
<reference evidence="3 4" key="1">
    <citation type="journal article" date="2016" name="Nat. Commun.">
        <title>Thousands of microbial genomes shed light on interconnected biogeochemical processes in an aquifer system.</title>
        <authorList>
            <person name="Anantharaman K."/>
            <person name="Brown C.T."/>
            <person name="Hug L.A."/>
            <person name="Sharon I."/>
            <person name="Castelle C.J."/>
            <person name="Probst A.J."/>
            <person name="Thomas B.C."/>
            <person name="Singh A."/>
            <person name="Wilkins M.J."/>
            <person name="Karaoz U."/>
            <person name="Brodie E.L."/>
            <person name="Williams K.H."/>
            <person name="Hubbard S.S."/>
            <person name="Banfield J.F."/>
        </authorList>
    </citation>
    <scope>NUCLEOTIDE SEQUENCE [LARGE SCALE GENOMIC DNA]</scope>
</reference>
<keyword evidence="1" id="KW-1133">Transmembrane helix</keyword>
<name>A0A1F4VMX2_UNCKA</name>
<comment type="caution">
    <text evidence="3">The sequence shown here is derived from an EMBL/GenBank/DDBJ whole genome shotgun (WGS) entry which is preliminary data.</text>
</comment>
<evidence type="ECO:0000259" key="2">
    <source>
        <dbReference type="Pfam" id="PF13399"/>
    </source>
</evidence>
<evidence type="ECO:0000313" key="3">
    <source>
        <dbReference type="EMBL" id="OGC58410.1"/>
    </source>
</evidence>
<gene>
    <name evidence="3" type="ORF">A3A70_00150</name>
</gene>
<dbReference type="InterPro" id="IPR027381">
    <property type="entry name" value="LytR/CpsA/Psr_C"/>
</dbReference>
<accession>A0A1F4VMX2</accession>
<evidence type="ECO:0000256" key="1">
    <source>
        <dbReference type="SAM" id="Phobius"/>
    </source>
</evidence>
<dbReference type="Gene3D" id="3.30.70.2390">
    <property type="match status" value="1"/>
</dbReference>
<dbReference type="Proteomes" id="UP000178964">
    <property type="component" value="Unassembled WGS sequence"/>
</dbReference>
<dbReference type="Pfam" id="PF13399">
    <property type="entry name" value="LytR_C"/>
    <property type="match status" value="1"/>
</dbReference>
<evidence type="ECO:0000313" key="4">
    <source>
        <dbReference type="Proteomes" id="UP000178964"/>
    </source>
</evidence>
<protein>
    <recommendedName>
        <fullName evidence="2">LytR/CpsA/Psr regulator C-terminal domain-containing protein</fullName>
    </recommendedName>
</protein>
<organism evidence="3 4">
    <name type="scientific">candidate division WWE3 bacterium RIFCSPLOWO2_01_FULL_42_11</name>
    <dbReference type="NCBI Taxonomy" id="1802627"/>
    <lineage>
        <taxon>Bacteria</taxon>
        <taxon>Katanobacteria</taxon>
    </lineage>
</organism>
<sequence length="244" mass="26148">MQLSKVTIAALSISTLVIIGAISVVGYVYLGKTPDSSNTQNSSQDEDPSIKILKKYLDFPEENPTLTTITDPEKLKDEAFFKNALKGDQLFFFPKSGKAILFRPDTKHIIEMTNFTVTEAEKVGSVGTGTTNPSANNQIESLRIVILNGAGVEGLALQTEKLFTGKTIPNVKEIKVTEKANAAKTTYLKTVVVDTSAGKLGAIPAEVAKIVGGEVVTTLPDGEKKYDADLVIIVGKDKDTSKTP</sequence>
<keyword evidence="1" id="KW-0812">Transmembrane</keyword>
<dbReference type="EMBL" id="MEVK01000037">
    <property type="protein sequence ID" value="OGC58410.1"/>
    <property type="molecule type" value="Genomic_DNA"/>
</dbReference>
<dbReference type="AlphaFoldDB" id="A0A1F4VMX2"/>
<proteinExistence type="predicted"/>
<feature type="transmembrane region" description="Helical" evidence="1">
    <location>
        <begin position="6"/>
        <end position="30"/>
    </location>
</feature>